<dbReference type="InterPro" id="IPR038959">
    <property type="entry name" value="Prp19"/>
</dbReference>
<dbReference type="InterPro" id="IPR036322">
    <property type="entry name" value="WD40_repeat_dom_sf"/>
</dbReference>
<evidence type="ECO:0000256" key="4">
    <source>
        <dbReference type="ARBA" id="ARBA00022574"/>
    </source>
</evidence>
<keyword evidence="5 14" id="KW-0507">mRNA processing</keyword>
<dbReference type="FunFam" id="3.30.40.10:FF:000027">
    <property type="entry name" value="Pre-mRNA-processing factor 19, putative"/>
    <property type="match status" value="1"/>
</dbReference>
<evidence type="ECO:0000256" key="3">
    <source>
        <dbReference type="ARBA" id="ARBA00006388"/>
    </source>
</evidence>
<dbReference type="AlphaFoldDB" id="A0A9P8T7X3"/>
<gene>
    <name evidence="16" type="ORF">OGAPHI_002669</name>
</gene>
<comment type="subcellular location">
    <subcellularLocation>
        <location evidence="1 14">Nucleus</location>
    </subcellularLocation>
</comment>
<dbReference type="Pfam" id="PF08606">
    <property type="entry name" value="Prp19"/>
    <property type="match status" value="1"/>
</dbReference>
<organism evidence="16 17">
    <name type="scientific">Ogataea philodendri</name>
    <dbReference type="NCBI Taxonomy" id="1378263"/>
    <lineage>
        <taxon>Eukaryota</taxon>
        <taxon>Fungi</taxon>
        <taxon>Dikarya</taxon>
        <taxon>Ascomycota</taxon>
        <taxon>Saccharomycotina</taxon>
        <taxon>Pichiomycetes</taxon>
        <taxon>Pichiales</taxon>
        <taxon>Pichiaceae</taxon>
        <taxon>Ogataea</taxon>
    </lineage>
</organism>
<evidence type="ECO:0000256" key="10">
    <source>
        <dbReference type="ARBA" id="ARBA00022786"/>
    </source>
</evidence>
<evidence type="ECO:0000313" key="17">
    <source>
        <dbReference type="Proteomes" id="UP000769157"/>
    </source>
</evidence>
<dbReference type="Gene3D" id="3.30.40.10">
    <property type="entry name" value="Zinc/RING finger domain, C3HC4 (zinc finger)"/>
    <property type="match status" value="1"/>
</dbReference>
<dbReference type="SUPFAM" id="SSF57850">
    <property type="entry name" value="RING/U-box"/>
    <property type="match status" value="1"/>
</dbReference>
<evidence type="ECO:0000256" key="8">
    <source>
        <dbReference type="ARBA" id="ARBA00022737"/>
    </source>
</evidence>
<keyword evidence="7 14" id="KW-0747">Spliceosome</keyword>
<evidence type="ECO:0000256" key="5">
    <source>
        <dbReference type="ARBA" id="ARBA00022664"/>
    </source>
</evidence>
<comment type="catalytic activity">
    <reaction evidence="14">
        <text>S-ubiquitinyl-[E2 ubiquitin-conjugating enzyme]-L-cysteine + [acceptor protein]-L-lysine = [E2 ubiquitin-conjugating enzyme]-L-cysteine + N(6)-ubiquitinyl-[acceptor protein]-L-lysine.</text>
        <dbReference type="EC" id="2.3.2.27"/>
    </reaction>
</comment>
<keyword evidence="9 14" id="KW-0227">DNA damage</keyword>
<dbReference type="GO" id="GO:0006281">
    <property type="term" value="P:DNA repair"/>
    <property type="evidence" value="ECO:0007669"/>
    <property type="project" value="UniProtKB-KW"/>
</dbReference>
<keyword evidence="11 14" id="KW-0508">mRNA splicing</keyword>
<dbReference type="CDD" id="cd16656">
    <property type="entry name" value="RING-Ubox_PRP19"/>
    <property type="match status" value="1"/>
</dbReference>
<dbReference type="GO" id="GO:0005737">
    <property type="term" value="C:cytoplasm"/>
    <property type="evidence" value="ECO:0007669"/>
    <property type="project" value="TreeGrafter"/>
</dbReference>
<dbReference type="OrthoDB" id="687049at2759"/>
<dbReference type="GO" id="GO:0000398">
    <property type="term" value="P:mRNA splicing, via spliceosome"/>
    <property type="evidence" value="ECO:0007669"/>
    <property type="project" value="InterPro"/>
</dbReference>
<keyword evidence="17" id="KW-1185">Reference proteome</keyword>
<dbReference type="RefSeq" id="XP_046063328.1">
    <property type="nucleotide sequence ID" value="XM_046203564.1"/>
</dbReference>
<dbReference type="PANTHER" id="PTHR43995">
    <property type="entry name" value="PRE-MRNA-PROCESSING FACTOR 19"/>
    <property type="match status" value="1"/>
</dbReference>
<dbReference type="EC" id="2.3.2.27" evidence="14"/>
<evidence type="ECO:0000256" key="2">
    <source>
        <dbReference type="ARBA" id="ARBA00004906"/>
    </source>
</evidence>
<keyword evidence="8" id="KW-0677">Repeat</keyword>
<evidence type="ECO:0000256" key="12">
    <source>
        <dbReference type="ARBA" id="ARBA00023204"/>
    </source>
</evidence>
<dbReference type="GO" id="GO:0000974">
    <property type="term" value="C:Prp19 complex"/>
    <property type="evidence" value="ECO:0007669"/>
    <property type="project" value="UniProtKB-UniRule"/>
</dbReference>
<evidence type="ECO:0000256" key="14">
    <source>
        <dbReference type="RuleBase" id="RU367101"/>
    </source>
</evidence>
<keyword evidence="4" id="KW-0853">WD repeat</keyword>
<dbReference type="InterPro" id="IPR013083">
    <property type="entry name" value="Znf_RING/FYVE/PHD"/>
</dbReference>
<evidence type="ECO:0000256" key="1">
    <source>
        <dbReference type="ARBA" id="ARBA00004123"/>
    </source>
</evidence>
<dbReference type="SUPFAM" id="SSF50978">
    <property type="entry name" value="WD40 repeat-like"/>
    <property type="match status" value="1"/>
</dbReference>
<keyword evidence="13 14" id="KW-0539">Nucleus</keyword>
<dbReference type="InterPro" id="IPR055340">
    <property type="entry name" value="RING-Ubox_PRP19"/>
</dbReference>
<evidence type="ECO:0000256" key="9">
    <source>
        <dbReference type="ARBA" id="ARBA00022763"/>
    </source>
</evidence>
<dbReference type="Gene3D" id="2.130.10.10">
    <property type="entry name" value="YVTN repeat-like/Quinoprotein amine dehydrogenase"/>
    <property type="match status" value="2"/>
</dbReference>
<reference evidence="16" key="2">
    <citation type="submission" date="2021-01" db="EMBL/GenBank/DDBJ databases">
        <authorList>
            <person name="Schikora-Tamarit M.A."/>
        </authorList>
    </citation>
    <scope>NUCLEOTIDE SEQUENCE</scope>
    <source>
        <strain evidence="16">CBS6075</strain>
    </source>
</reference>
<keyword evidence="6 14" id="KW-0808">Transferase</keyword>
<reference evidence="16" key="1">
    <citation type="journal article" date="2021" name="Open Biol.">
        <title>Shared evolutionary footprints suggest mitochondrial oxidative damage underlies multiple complex I losses in fungi.</title>
        <authorList>
            <person name="Schikora-Tamarit M.A."/>
            <person name="Marcet-Houben M."/>
            <person name="Nosek J."/>
            <person name="Gabaldon T."/>
        </authorList>
    </citation>
    <scope>NUCLEOTIDE SEQUENCE</scope>
    <source>
        <strain evidence="16">CBS6075</strain>
    </source>
</reference>
<dbReference type="Pfam" id="PF04564">
    <property type="entry name" value="U-box"/>
    <property type="match status" value="1"/>
</dbReference>
<keyword evidence="10 14" id="KW-0833">Ubl conjugation pathway</keyword>
<dbReference type="InterPro" id="IPR013915">
    <property type="entry name" value="Prp19_cc"/>
</dbReference>
<name>A0A9P8T7X3_9ASCO</name>
<evidence type="ECO:0000313" key="16">
    <source>
        <dbReference type="EMBL" id="KAH3668914.1"/>
    </source>
</evidence>
<comment type="pathway">
    <text evidence="2 14">Protein modification; protein ubiquitination.</text>
</comment>
<evidence type="ECO:0000256" key="6">
    <source>
        <dbReference type="ARBA" id="ARBA00022679"/>
    </source>
</evidence>
<dbReference type="Proteomes" id="UP000769157">
    <property type="component" value="Unassembled WGS sequence"/>
</dbReference>
<evidence type="ECO:0000259" key="15">
    <source>
        <dbReference type="PROSITE" id="PS51698"/>
    </source>
</evidence>
<keyword evidence="12 14" id="KW-0234">DNA repair</keyword>
<evidence type="ECO:0000256" key="11">
    <source>
        <dbReference type="ARBA" id="ARBA00023187"/>
    </source>
</evidence>
<dbReference type="GeneID" id="70234636"/>
<evidence type="ECO:0000256" key="13">
    <source>
        <dbReference type="ARBA" id="ARBA00023242"/>
    </source>
</evidence>
<dbReference type="GO" id="GO:0070534">
    <property type="term" value="P:protein K63-linked ubiquitination"/>
    <property type="evidence" value="ECO:0007669"/>
    <property type="project" value="UniProtKB-UniRule"/>
</dbReference>
<protein>
    <recommendedName>
        <fullName evidence="14">Pre-mRNA-processing factor 19</fullName>
        <ecNumber evidence="14">2.3.2.27</ecNumber>
    </recommendedName>
</protein>
<dbReference type="GO" id="GO:0061630">
    <property type="term" value="F:ubiquitin protein ligase activity"/>
    <property type="evidence" value="ECO:0007669"/>
    <property type="project" value="UniProtKB-UniRule"/>
</dbReference>
<evidence type="ECO:0000256" key="7">
    <source>
        <dbReference type="ARBA" id="ARBA00022728"/>
    </source>
</evidence>
<dbReference type="SMART" id="SM00504">
    <property type="entry name" value="Ubox"/>
    <property type="match status" value="1"/>
</dbReference>
<comment type="similarity">
    <text evidence="3 14">Belongs to the WD repeat PRP19 family.</text>
</comment>
<dbReference type="InterPro" id="IPR015943">
    <property type="entry name" value="WD40/YVTN_repeat-like_dom_sf"/>
</dbReference>
<sequence>MICSISNTPAEEPVVSPKSGHVFEKRVVEKYIQQQGKDPISGESLSVDELIPVQVSALEKPLVVREASSTSIPSLLTIFQREWDALALESFELRKQLTNYKKELSLALYKQDAAVRVAAAAIKERDEAKKALEDITIKLGTGQPIDIDEPVQDERVHGSLPLAEEYSSQLTDAHVQLYQQHKSHKYKSPIGDDQDIKLVSISESKIWENQKKSSTATSTVFNNLKTKVLVGYSDNTVVVYDVLESTLVQEHSLPKRAKINGLGWLNNETYAYAGTDGTLTVTGPETTYQLTVAKKPAVKILGHPLLPFLFLAQKDTLSVFEGETKLYESQAFESDIKDVAFHQDGLFLGLLFADNQVKIFNTAKTSFELTVSTEKVGQIVSIDSLLFAPNGYSLALHVVTEDGPKVGVYDLRKDTFQSVLDSPDSSAILSIDPASTFLFNDRFLFRYHKKSKQWGSETKQLPDIDQAVVDVAVRGKDDGYEIYAVLKNGTLSKFELLADV</sequence>
<dbReference type="PROSITE" id="PS51698">
    <property type="entry name" value="U_BOX"/>
    <property type="match status" value="1"/>
</dbReference>
<comment type="subunit">
    <text evidence="14">Homotetramer.</text>
</comment>
<accession>A0A9P8T7X3</accession>
<comment type="function">
    <text evidence="14">Ubiquitin-protein ligase which is mainly involved pre-mRNA splicing and DNA repair. Required for pre-mRNA splicing as component of the spliceosome.</text>
</comment>
<dbReference type="InterPro" id="IPR003613">
    <property type="entry name" value="Ubox_domain"/>
</dbReference>
<proteinExistence type="inferred from homology"/>
<feature type="domain" description="U-box" evidence="15">
    <location>
        <begin position="1"/>
        <end position="71"/>
    </location>
</feature>
<comment type="caution">
    <text evidence="16">The sequence shown here is derived from an EMBL/GenBank/DDBJ whole genome shotgun (WGS) entry which is preliminary data.</text>
</comment>
<dbReference type="EMBL" id="JAEUBE010000158">
    <property type="protein sequence ID" value="KAH3668914.1"/>
    <property type="molecule type" value="Genomic_DNA"/>
</dbReference>
<dbReference type="GO" id="GO:0071006">
    <property type="term" value="C:U2-type catalytic step 1 spliceosome"/>
    <property type="evidence" value="ECO:0007669"/>
    <property type="project" value="TreeGrafter"/>
</dbReference>
<dbReference type="PANTHER" id="PTHR43995:SF1">
    <property type="entry name" value="PRE-MRNA-PROCESSING FACTOR 19"/>
    <property type="match status" value="1"/>
</dbReference>